<dbReference type="KEGG" id="cwa:CwatDRAFT_3251"/>
<proteinExistence type="inferred from homology"/>
<comment type="similarity">
    <text evidence="1">Belongs to the phD/YefM antitoxin family.</text>
</comment>
<evidence type="ECO:0000256" key="1">
    <source>
        <dbReference type="ARBA" id="ARBA00009981"/>
    </source>
</evidence>
<protein>
    <submittedName>
        <fullName evidence="2">Prevent-host-death protein</fullName>
    </submittedName>
</protein>
<dbReference type="EMBL" id="AADV02000027">
    <property type="protein sequence ID" value="EAM50408.1"/>
    <property type="molecule type" value="Genomic_DNA"/>
</dbReference>
<keyword evidence="3" id="KW-1185">Reference proteome</keyword>
<accession>Q4C2N4</accession>
<reference evidence="2" key="2">
    <citation type="submission" date="2005-06" db="EMBL/GenBank/DDBJ databases">
        <title>Sequencing of the draft genome and assembly of Crocosphaera watsonii WH 8501.</title>
        <authorList>
            <consortium name="US DOE Joint Genome Institute (JGI-PGF)"/>
            <person name="Copeland A."/>
            <person name="Lucas S."/>
            <person name="Lapidus A."/>
            <person name="Barry K."/>
            <person name="Detter C."/>
            <person name="Glavina T."/>
            <person name="Hammon N."/>
            <person name="Israni S."/>
            <person name="Pitluck S."/>
            <person name="Richardson P."/>
        </authorList>
    </citation>
    <scope>NUCLEOTIDE SEQUENCE [LARGE SCALE GENOMIC DNA]</scope>
    <source>
        <strain evidence="2">WH 8501</strain>
    </source>
</reference>
<sequence length="75" mass="8626">METIDIDKAIPEIKKLLEIAAKGEEIIITKNNQPMVKIESIKNINQRPSLFGSDRDIISITDDFDEPLEDFTEYM</sequence>
<dbReference type="NCBIfam" id="TIGR01552">
    <property type="entry name" value="phd_fam"/>
    <property type="match status" value="1"/>
</dbReference>
<dbReference type="AlphaFoldDB" id="Q4C2N4"/>
<evidence type="ECO:0000313" key="2">
    <source>
        <dbReference type="EMBL" id="EAM50408.1"/>
    </source>
</evidence>
<dbReference type="RefSeq" id="WP_007305899.1">
    <property type="nucleotide sequence ID" value="NZ_AADV02000027.1"/>
</dbReference>
<evidence type="ECO:0000313" key="3">
    <source>
        <dbReference type="Proteomes" id="UP000003922"/>
    </source>
</evidence>
<dbReference type="OrthoDB" id="9800503at2"/>
<dbReference type="SUPFAM" id="SSF143120">
    <property type="entry name" value="YefM-like"/>
    <property type="match status" value="1"/>
</dbReference>
<comment type="caution">
    <text evidence="2">The sequence shown here is derived from an EMBL/GenBank/DDBJ whole genome shotgun (WGS) entry which is preliminary data.</text>
</comment>
<dbReference type="Proteomes" id="UP000003922">
    <property type="component" value="Unassembled WGS sequence"/>
</dbReference>
<name>Q4C2N4_CROWT</name>
<gene>
    <name evidence="2" type="ORF">CwatDRAFT_3251</name>
</gene>
<reference evidence="2" key="1">
    <citation type="submission" date="2004-02" db="EMBL/GenBank/DDBJ databases">
        <authorList>
            <consortium name="DOE Joint Genome Institute"/>
        </authorList>
    </citation>
    <scope>NUCLEOTIDE SEQUENCE [LARGE SCALE GENOMIC DNA]</scope>
    <source>
        <strain evidence="2">WH 8501</strain>
    </source>
</reference>
<reference evidence="2" key="3">
    <citation type="submission" date="2016-12" db="EMBL/GenBank/DDBJ databases">
        <title>Annotation of the draft genome assembly of Crocosphaera watsonii WH 8501.</title>
        <authorList>
            <consortium name="US DOE Joint Genome Institute (JGI-ORNL)"/>
            <person name="Larimer F."/>
            <person name="Land M."/>
        </authorList>
    </citation>
    <scope>NUCLEOTIDE SEQUENCE</scope>
    <source>
        <strain evidence="2">WH 8501</strain>
    </source>
</reference>
<dbReference type="InterPro" id="IPR036165">
    <property type="entry name" value="YefM-like_sf"/>
</dbReference>
<organism evidence="2 3">
    <name type="scientific">Crocosphaera watsonii WH 8501</name>
    <dbReference type="NCBI Taxonomy" id="165597"/>
    <lineage>
        <taxon>Bacteria</taxon>
        <taxon>Bacillati</taxon>
        <taxon>Cyanobacteriota</taxon>
        <taxon>Cyanophyceae</taxon>
        <taxon>Oscillatoriophycideae</taxon>
        <taxon>Chroococcales</taxon>
        <taxon>Aphanothecaceae</taxon>
        <taxon>Crocosphaera</taxon>
    </lineage>
</organism>